<feature type="binding site" evidence="6">
    <location>
        <begin position="118"/>
        <end position="120"/>
    </location>
    <ligand>
        <name>substrate</name>
    </ligand>
</feature>
<dbReference type="PANTHER" id="PTHR37831">
    <property type="entry name" value="D-RIBOSE PYRANASE"/>
    <property type="match status" value="1"/>
</dbReference>
<evidence type="ECO:0000256" key="2">
    <source>
        <dbReference type="ARBA" id="ARBA00012862"/>
    </source>
</evidence>
<dbReference type="GO" id="GO:0016872">
    <property type="term" value="F:intramolecular lyase activity"/>
    <property type="evidence" value="ECO:0007669"/>
    <property type="project" value="UniProtKB-UniRule"/>
</dbReference>
<dbReference type="GO" id="GO:0048029">
    <property type="term" value="F:monosaccharide binding"/>
    <property type="evidence" value="ECO:0007669"/>
    <property type="project" value="InterPro"/>
</dbReference>
<evidence type="ECO:0000256" key="4">
    <source>
        <dbReference type="ARBA" id="ARBA00023235"/>
    </source>
</evidence>
<evidence type="ECO:0000313" key="8">
    <source>
        <dbReference type="Proteomes" id="UP000031938"/>
    </source>
</evidence>
<comment type="subunit">
    <text evidence="6">Homodecamer.</text>
</comment>
<evidence type="ECO:0000256" key="6">
    <source>
        <dbReference type="HAMAP-Rule" id="MF_01661"/>
    </source>
</evidence>
<evidence type="ECO:0000256" key="5">
    <source>
        <dbReference type="ARBA" id="ARBA00023277"/>
    </source>
</evidence>
<comment type="similarity">
    <text evidence="6">Belongs to the RbsD / FucU family. RbsD subfamily.</text>
</comment>
<keyword evidence="5 6" id="KW-0119">Carbohydrate metabolism</keyword>
<dbReference type="HAMAP" id="MF_01661">
    <property type="entry name" value="D_rib_pyranase"/>
    <property type="match status" value="1"/>
</dbReference>
<feature type="binding site" evidence="6">
    <location>
        <position position="96"/>
    </location>
    <ligand>
        <name>substrate</name>
    </ligand>
</feature>
<comment type="caution">
    <text evidence="7">The sequence shown here is derived from an EMBL/GenBank/DDBJ whole genome shotgun (WGS) entry which is preliminary data.</text>
</comment>
<dbReference type="GO" id="GO:0062193">
    <property type="term" value="F:D-ribose pyranase activity"/>
    <property type="evidence" value="ECO:0007669"/>
    <property type="project" value="UniProtKB-EC"/>
</dbReference>
<comment type="function">
    <text evidence="6">Catalyzes the interconversion of beta-pyran and beta-furan forms of D-ribose.</text>
</comment>
<protein>
    <recommendedName>
        <fullName evidence="2 6">D-ribose pyranase</fullName>
        <ecNumber evidence="2 6">5.4.99.62</ecNumber>
    </recommendedName>
</protein>
<dbReference type="InterPro" id="IPR007721">
    <property type="entry name" value="RbsD_FucU"/>
</dbReference>
<keyword evidence="8" id="KW-1185">Reference proteome</keyword>
<dbReference type="PANTHER" id="PTHR37831:SF1">
    <property type="entry name" value="D-RIBOSE PYRANASE"/>
    <property type="match status" value="1"/>
</dbReference>
<dbReference type="SUPFAM" id="SSF102546">
    <property type="entry name" value="RbsD-like"/>
    <property type="match status" value="1"/>
</dbReference>
<accession>A0A0C2S6B8</accession>
<dbReference type="Gene3D" id="3.40.1650.10">
    <property type="entry name" value="RbsD-like domain"/>
    <property type="match status" value="1"/>
</dbReference>
<dbReference type="GO" id="GO:0019303">
    <property type="term" value="P:D-ribose catabolic process"/>
    <property type="evidence" value="ECO:0007669"/>
    <property type="project" value="UniProtKB-UniRule"/>
</dbReference>
<dbReference type="OrthoDB" id="9805009at2"/>
<organism evidence="7 8">
    <name type="scientific">Jeotgalibacillus soli</name>
    <dbReference type="NCBI Taxonomy" id="889306"/>
    <lineage>
        <taxon>Bacteria</taxon>
        <taxon>Bacillati</taxon>
        <taxon>Bacillota</taxon>
        <taxon>Bacilli</taxon>
        <taxon>Bacillales</taxon>
        <taxon>Caryophanaceae</taxon>
        <taxon>Jeotgalibacillus</taxon>
    </lineage>
</organism>
<evidence type="ECO:0000256" key="1">
    <source>
        <dbReference type="ARBA" id="ARBA00000223"/>
    </source>
</evidence>
<dbReference type="EC" id="5.4.99.62" evidence="2 6"/>
<dbReference type="PATRIC" id="fig|889306.3.peg.1032"/>
<proteinExistence type="inferred from homology"/>
<keyword evidence="4 6" id="KW-0413">Isomerase</keyword>
<evidence type="ECO:0000313" key="7">
    <source>
        <dbReference type="EMBL" id="KIL49559.1"/>
    </source>
</evidence>
<dbReference type="AlphaFoldDB" id="A0A0C2S6B8"/>
<dbReference type="EMBL" id="JXRP01000009">
    <property type="protein sequence ID" value="KIL49559.1"/>
    <property type="molecule type" value="Genomic_DNA"/>
</dbReference>
<dbReference type="RefSeq" id="WP_041086785.1">
    <property type="nucleotide sequence ID" value="NZ_JXRP01000009.1"/>
</dbReference>
<feature type="active site" description="Proton donor" evidence="6">
    <location>
        <position position="20"/>
    </location>
</feature>
<dbReference type="UniPathway" id="UPA00916">
    <property type="reaction ID" value="UER00888"/>
</dbReference>
<dbReference type="NCBIfam" id="NF008761">
    <property type="entry name" value="PRK11797.1"/>
    <property type="match status" value="1"/>
</dbReference>
<comment type="subcellular location">
    <subcellularLocation>
        <location evidence="6">Cytoplasm</location>
    </subcellularLocation>
</comment>
<dbReference type="InterPro" id="IPR023064">
    <property type="entry name" value="D-ribose_pyranase"/>
</dbReference>
<dbReference type="GO" id="GO:0005829">
    <property type="term" value="C:cytosol"/>
    <property type="evidence" value="ECO:0007669"/>
    <property type="project" value="TreeGrafter"/>
</dbReference>
<reference evidence="7 8" key="1">
    <citation type="submission" date="2015-01" db="EMBL/GenBank/DDBJ databases">
        <title>Genome sequencing of Jeotgalibacillus soli.</title>
        <authorList>
            <person name="Goh K.M."/>
            <person name="Chan K.-G."/>
            <person name="Yaakop A.S."/>
            <person name="Ee R."/>
            <person name="Gan H.M."/>
            <person name="Chan C.S."/>
        </authorList>
    </citation>
    <scope>NUCLEOTIDE SEQUENCE [LARGE SCALE GENOMIC DNA]</scope>
    <source>
        <strain evidence="7 8">P9</strain>
    </source>
</reference>
<dbReference type="STRING" id="889306.KP78_10270"/>
<sequence>MKKKGPLNSEIAKILADLGHTDTVVIADCGLPIPKDIPKIDLAITVGVPCFKDILALFIEEMVIEKVTIADEMNSNNKALYNEVSHQFTEIDTVSHEKFKKLTKEARVVVRTGESTPYANIILHAGVIFS</sequence>
<name>A0A0C2S6B8_9BACL</name>
<dbReference type="Proteomes" id="UP000031938">
    <property type="component" value="Unassembled WGS sequence"/>
</dbReference>
<feature type="binding site" evidence="6">
    <location>
        <position position="28"/>
    </location>
    <ligand>
        <name>substrate</name>
    </ligand>
</feature>
<dbReference type="Pfam" id="PF05025">
    <property type="entry name" value="RbsD_FucU"/>
    <property type="match status" value="1"/>
</dbReference>
<comment type="catalytic activity">
    <reaction evidence="1 6">
        <text>beta-D-ribopyranose = beta-D-ribofuranose</text>
        <dbReference type="Rhea" id="RHEA:25432"/>
        <dbReference type="ChEBI" id="CHEBI:27476"/>
        <dbReference type="ChEBI" id="CHEBI:47002"/>
        <dbReference type="EC" id="5.4.99.62"/>
    </reaction>
</comment>
<dbReference type="InterPro" id="IPR023750">
    <property type="entry name" value="RbsD-like_sf"/>
</dbReference>
<comment type="pathway">
    <text evidence="6">Carbohydrate metabolism; D-ribose degradation; D-ribose 5-phosphate from beta-D-ribopyranose: step 1/2.</text>
</comment>
<evidence type="ECO:0000256" key="3">
    <source>
        <dbReference type="ARBA" id="ARBA00022490"/>
    </source>
</evidence>
<keyword evidence="3 6" id="KW-0963">Cytoplasm</keyword>
<gene>
    <name evidence="6" type="primary">rbsD</name>
    <name evidence="7" type="ORF">KP78_10270</name>
</gene>